<feature type="domain" description="GmrSD restriction endonucleases C-terminal" evidence="2">
    <location>
        <begin position="448"/>
        <end position="601"/>
    </location>
</feature>
<dbReference type="Proteomes" id="UP001138751">
    <property type="component" value="Unassembled WGS sequence"/>
</dbReference>
<evidence type="ECO:0000313" key="3">
    <source>
        <dbReference type="EMBL" id="MBR0669927.1"/>
    </source>
</evidence>
<name>A0A9X9WRZ8_9PROT</name>
<keyword evidence="4" id="KW-1185">Reference proteome</keyword>
<dbReference type="InterPro" id="IPR011089">
    <property type="entry name" value="GmrSD_C"/>
</dbReference>
<accession>A0A9X9WRZ8</accession>
<dbReference type="RefSeq" id="WP_211860304.1">
    <property type="nucleotide sequence ID" value="NZ_JAAEDM010000003.1"/>
</dbReference>
<evidence type="ECO:0000259" key="2">
    <source>
        <dbReference type="Pfam" id="PF07510"/>
    </source>
</evidence>
<dbReference type="PANTHER" id="PTHR35149">
    <property type="entry name" value="SLL5132 PROTEIN"/>
    <property type="match status" value="1"/>
</dbReference>
<reference evidence="3" key="1">
    <citation type="submission" date="2020-01" db="EMBL/GenBank/DDBJ databases">
        <authorList>
            <person name="Rat A."/>
        </authorList>
    </citation>
    <scope>NUCLEOTIDE SEQUENCE</scope>
    <source>
        <strain evidence="3">LMG 31231</strain>
    </source>
</reference>
<evidence type="ECO:0000313" key="4">
    <source>
        <dbReference type="Proteomes" id="UP001138751"/>
    </source>
</evidence>
<dbReference type="Pfam" id="PF07510">
    <property type="entry name" value="GmrSD_C"/>
    <property type="match status" value="1"/>
</dbReference>
<proteinExistence type="predicted"/>
<dbReference type="Pfam" id="PF03235">
    <property type="entry name" value="GmrSD_N"/>
    <property type="match status" value="1"/>
</dbReference>
<dbReference type="InterPro" id="IPR004919">
    <property type="entry name" value="GmrSD_N"/>
</dbReference>
<dbReference type="EMBL" id="JAAEDM010000003">
    <property type="protein sequence ID" value="MBR0669927.1"/>
    <property type="molecule type" value="Genomic_DNA"/>
</dbReference>
<organism evidence="3 4">
    <name type="scientific">Neoroseomonas soli</name>
    <dbReference type="NCBI Taxonomy" id="1081025"/>
    <lineage>
        <taxon>Bacteria</taxon>
        <taxon>Pseudomonadati</taxon>
        <taxon>Pseudomonadota</taxon>
        <taxon>Alphaproteobacteria</taxon>
        <taxon>Acetobacterales</taxon>
        <taxon>Acetobacteraceae</taxon>
        <taxon>Neoroseomonas</taxon>
    </lineage>
</organism>
<sequence length="612" mass="68850">MQTSYATISDIFGLPRRYTVPLFQRPYVWTEKAQWEPLWADVCRLADAARAGVSPPPHFLGSIVLEKVPTQSYPERRDVIDGQQRLTTLQLLLKAAQDSFTAIGEQQRALQLASMLRNHAIGAVDEEQTFKVLPTNVDREAYRLVMQAASPADLTGVGGLLPDAYRYFYAQLSSWLAAHAPSPGQARDALFVTLNQRLKCVVLDLDQTDEAQVIFETLNARGTPLLPADLVKNWLLREVERRGLHGNIEQLYASTWHAFDSDHIYWRKEAGRGHAARARIDTYLANYLTLHLRRPVSATHLYSEFLDLQAREDLPPIGAADGLTTNPVARLEDIRKHAAGFRRVDEADEPGRIGTSLRRLKAMDVVSLTPFFLWLFGRPVTNDGDTTAVVEALESFLVRRMVCDLDTRAYTTFFVDLLAAAAQTPNSDPVAPVVRQFLGKSQAEGSRWPGDAEFKKAWLSEPLYRRLTRPRLRMMLLAIEARLHSQFSEAVTLTDEKLQIEHVMPQSWEDHWPLPPAQDLISAKDRRNALLHTIGNLTLVTKKLNPSLSNAPWLATSPAGKSKRAGLHSHSILRLNYNLVHDNEDGWNEEKIEARGTCLLQHAIAIWPPPST</sequence>
<comment type="caution">
    <text evidence="3">The sequence shown here is derived from an EMBL/GenBank/DDBJ whole genome shotgun (WGS) entry which is preliminary data.</text>
</comment>
<feature type="domain" description="GmrSD restriction endonucleases N-terminal" evidence="1">
    <location>
        <begin position="8"/>
        <end position="236"/>
    </location>
</feature>
<evidence type="ECO:0000259" key="1">
    <source>
        <dbReference type="Pfam" id="PF03235"/>
    </source>
</evidence>
<gene>
    <name evidence="3" type="ORF">GXW76_01965</name>
</gene>
<dbReference type="AlphaFoldDB" id="A0A9X9WRZ8"/>
<reference evidence="3" key="2">
    <citation type="journal article" date="2021" name="Syst. Appl. Microbiol.">
        <title>Roseomonas hellenica sp. nov., isolated from roots of wild-growing Alkanna tinctoria.</title>
        <authorList>
            <person name="Rat A."/>
            <person name="Naranjo H.D."/>
            <person name="Lebbe L."/>
            <person name="Cnockaert M."/>
            <person name="Krigas N."/>
            <person name="Grigoriadou K."/>
            <person name="Maloupa E."/>
            <person name="Willems A."/>
        </authorList>
    </citation>
    <scope>NUCLEOTIDE SEQUENCE</scope>
    <source>
        <strain evidence="3">LMG 31231</strain>
    </source>
</reference>
<protein>
    <submittedName>
        <fullName evidence="3">DUF262 domain-containing protein</fullName>
    </submittedName>
</protein>
<dbReference type="PANTHER" id="PTHR35149:SF1">
    <property type="entry name" value="DUF5655 DOMAIN-CONTAINING PROTEIN"/>
    <property type="match status" value="1"/>
</dbReference>